<evidence type="ECO:0000313" key="2">
    <source>
        <dbReference type="Proteomes" id="UP000277597"/>
    </source>
</evidence>
<accession>A0A3P1S2C7</accession>
<dbReference type="RefSeq" id="WP_049539190.1">
    <property type="nucleotide sequence ID" value="NZ_RQZI01000013.1"/>
</dbReference>
<reference evidence="1 2" key="1">
    <citation type="submission" date="2018-11" db="EMBL/GenBank/DDBJ databases">
        <title>Genomes From Bacteria Associated with the Canine Oral Cavity: a Test Case for Automated Genome-Based Taxonomic Assignment.</title>
        <authorList>
            <person name="Coil D.A."/>
            <person name="Jospin G."/>
            <person name="Darling A.E."/>
            <person name="Wallis C."/>
            <person name="Davis I.J."/>
            <person name="Harris S."/>
            <person name="Eisen J.A."/>
            <person name="Holcombe L.J."/>
            <person name="O'Flynn C."/>
        </authorList>
    </citation>
    <scope>NUCLEOTIDE SEQUENCE [LARGE SCALE GENOMIC DNA]</scope>
    <source>
        <strain evidence="1 2">OH953</strain>
    </source>
</reference>
<dbReference type="AlphaFoldDB" id="A0A3P1S2C7"/>
<gene>
    <name evidence="1" type="ORF">EII39_10055</name>
</gene>
<evidence type="ECO:0000313" key="1">
    <source>
        <dbReference type="EMBL" id="RRC90957.1"/>
    </source>
</evidence>
<sequence>MIRAKYGENIVVAFKYKNQYSWYISDLELWYINYEEAGYDLDEIYKERLRSPILVPESILYFLEDMQKYSCDLSELRKVFANEYKTDKLNTIYDFAPSLLVDMDNLLLYSNYAEYISFEEYISAPWIGKYQHFLDLIPREYRFWTDIGDNVFDKNKKTWIVWRK</sequence>
<organism evidence="1 2">
    <name type="scientific">Streptococcus sanguinis</name>
    <dbReference type="NCBI Taxonomy" id="1305"/>
    <lineage>
        <taxon>Bacteria</taxon>
        <taxon>Bacillati</taxon>
        <taxon>Bacillota</taxon>
        <taxon>Bacilli</taxon>
        <taxon>Lactobacillales</taxon>
        <taxon>Streptococcaceae</taxon>
        <taxon>Streptococcus</taxon>
    </lineage>
</organism>
<proteinExistence type="predicted"/>
<dbReference type="Proteomes" id="UP000277597">
    <property type="component" value="Unassembled WGS sequence"/>
</dbReference>
<name>A0A3P1S2C7_STRSA</name>
<comment type="caution">
    <text evidence="1">The sequence shown here is derived from an EMBL/GenBank/DDBJ whole genome shotgun (WGS) entry which is preliminary data.</text>
</comment>
<dbReference type="EMBL" id="RQZI01000013">
    <property type="protein sequence ID" value="RRC90957.1"/>
    <property type="molecule type" value="Genomic_DNA"/>
</dbReference>
<protein>
    <submittedName>
        <fullName evidence="1">Uncharacterized protein</fullName>
    </submittedName>
</protein>